<sequence length="31" mass="3465">MISPVSDYLMDCNQLLPGSSSLFSLFTKWLA</sequence>
<dbReference type="AlphaFoldDB" id="A0A2P2PBP2"/>
<organism evidence="1">
    <name type="scientific">Rhizophora mucronata</name>
    <name type="common">Asiatic mangrove</name>
    <dbReference type="NCBI Taxonomy" id="61149"/>
    <lineage>
        <taxon>Eukaryota</taxon>
        <taxon>Viridiplantae</taxon>
        <taxon>Streptophyta</taxon>
        <taxon>Embryophyta</taxon>
        <taxon>Tracheophyta</taxon>
        <taxon>Spermatophyta</taxon>
        <taxon>Magnoliopsida</taxon>
        <taxon>eudicotyledons</taxon>
        <taxon>Gunneridae</taxon>
        <taxon>Pentapetalae</taxon>
        <taxon>rosids</taxon>
        <taxon>fabids</taxon>
        <taxon>Malpighiales</taxon>
        <taxon>Rhizophoraceae</taxon>
        <taxon>Rhizophora</taxon>
    </lineage>
</organism>
<dbReference type="EMBL" id="GGEC01071688">
    <property type="protein sequence ID" value="MBX52172.1"/>
    <property type="molecule type" value="Transcribed_RNA"/>
</dbReference>
<name>A0A2P2PBP2_RHIMU</name>
<evidence type="ECO:0000313" key="1">
    <source>
        <dbReference type="EMBL" id="MBX52172.1"/>
    </source>
</evidence>
<protein>
    <submittedName>
        <fullName evidence="1">Uncharacterized protein</fullName>
    </submittedName>
</protein>
<reference evidence="1" key="1">
    <citation type="submission" date="2018-02" db="EMBL/GenBank/DDBJ databases">
        <title>Rhizophora mucronata_Transcriptome.</title>
        <authorList>
            <person name="Meera S.P."/>
            <person name="Sreeshan A."/>
            <person name="Augustine A."/>
        </authorList>
    </citation>
    <scope>NUCLEOTIDE SEQUENCE</scope>
    <source>
        <tissue evidence="1">Leaf</tissue>
    </source>
</reference>
<proteinExistence type="predicted"/>
<accession>A0A2P2PBP2</accession>